<feature type="transmembrane region" description="Helical" evidence="1">
    <location>
        <begin position="73"/>
        <end position="96"/>
    </location>
</feature>
<keyword evidence="1" id="KW-1133">Transmembrane helix</keyword>
<accession>A0ABP6CNU4</accession>
<organism evidence="2 3">
    <name type="scientific">Actinomadura fulvescens</name>
    <dbReference type="NCBI Taxonomy" id="46160"/>
    <lineage>
        <taxon>Bacteria</taxon>
        <taxon>Bacillati</taxon>
        <taxon>Actinomycetota</taxon>
        <taxon>Actinomycetes</taxon>
        <taxon>Streptosporangiales</taxon>
        <taxon>Thermomonosporaceae</taxon>
        <taxon>Actinomadura</taxon>
    </lineage>
</organism>
<name>A0ABP6CNU4_9ACTN</name>
<evidence type="ECO:0000313" key="3">
    <source>
        <dbReference type="Proteomes" id="UP001501509"/>
    </source>
</evidence>
<evidence type="ECO:0008006" key="4">
    <source>
        <dbReference type="Google" id="ProtNLM"/>
    </source>
</evidence>
<dbReference type="EMBL" id="BAAATD010000010">
    <property type="protein sequence ID" value="GAA2620549.1"/>
    <property type="molecule type" value="Genomic_DNA"/>
</dbReference>
<keyword evidence="1" id="KW-0472">Membrane</keyword>
<sequence length="131" mass="13478">MKGYTGEDAMTMPGYQTYSPPAPPERKGLAVASLVLGVAGLPALMLCGVGLVLGVAGLILGVVAAVRGGGRNIAVMGIVCSVVTLVIGGVAIFFLLSKAAECADAGRYPDESARRLCVEREFPFARHTETP</sequence>
<protein>
    <recommendedName>
        <fullName evidence="4">DUF4190 domain-containing protein</fullName>
    </recommendedName>
</protein>
<feature type="transmembrane region" description="Helical" evidence="1">
    <location>
        <begin position="43"/>
        <end position="66"/>
    </location>
</feature>
<keyword evidence="3" id="KW-1185">Reference proteome</keyword>
<comment type="caution">
    <text evidence="2">The sequence shown here is derived from an EMBL/GenBank/DDBJ whole genome shotgun (WGS) entry which is preliminary data.</text>
</comment>
<gene>
    <name evidence="2" type="ORF">GCM10010411_65490</name>
</gene>
<reference evidence="3" key="1">
    <citation type="journal article" date="2019" name="Int. J. Syst. Evol. Microbiol.">
        <title>The Global Catalogue of Microorganisms (GCM) 10K type strain sequencing project: providing services to taxonomists for standard genome sequencing and annotation.</title>
        <authorList>
            <consortium name="The Broad Institute Genomics Platform"/>
            <consortium name="The Broad Institute Genome Sequencing Center for Infectious Disease"/>
            <person name="Wu L."/>
            <person name="Ma J."/>
        </authorList>
    </citation>
    <scope>NUCLEOTIDE SEQUENCE [LARGE SCALE GENOMIC DNA]</scope>
    <source>
        <strain evidence="3">JCM 6833</strain>
    </source>
</reference>
<keyword evidence="1" id="KW-0812">Transmembrane</keyword>
<evidence type="ECO:0000313" key="2">
    <source>
        <dbReference type="EMBL" id="GAA2620549.1"/>
    </source>
</evidence>
<proteinExistence type="predicted"/>
<evidence type="ECO:0000256" key="1">
    <source>
        <dbReference type="SAM" id="Phobius"/>
    </source>
</evidence>
<dbReference type="Proteomes" id="UP001501509">
    <property type="component" value="Unassembled WGS sequence"/>
</dbReference>